<gene>
    <name evidence="1" type="ORF">HHI_12284</name>
</gene>
<proteinExistence type="predicted"/>
<dbReference type="InterPro" id="IPR011042">
    <property type="entry name" value="6-blade_b-propeller_TolB-like"/>
</dbReference>
<sequence length="320" mass="33146">MLGQGLAGTVWEDFMRPIATAAALVALAVTLPACSGDDTPADAPDAVETARVKDAAAEPATAASSAPGLEQLWMATGFDAPEGAALGPEGSYFISNISGDAVARDGNGFISKVAADGTVLMMRWAEGLDAPKGMVVHGDTLYVADIGQIVTFDAHNGTKLDTIVIEGAEFLNDMTVWQDAVLVSDSGTGSIHRLTAEGPQLLAASEGWGGINGLLGDGDRLLISTMGQGLLIEWRGEGAERVLARGMIEADGIGLVPGGGYLVSSWPGEIHYVSEDGQVTTLQDTKADGILQNDLSVFGDVVIVPNWVPGTVTAWRVVRD</sequence>
<evidence type="ECO:0000313" key="2">
    <source>
        <dbReference type="Proteomes" id="UP000025061"/>
    </source>
</evidence>
<comment type="caution">
    <text evidence="1">The sequence shown here is derived from an EMBL/GenBank/DDBJ whole genome shotgun (WGS) entry which is preliminary data.</text>
</comment>
<dbReference type="PATRIC" id="fig|1280951.3.peg.2474"/>
<organism evidence="1 2">
    <name type="scientific">Hyphomonas hirschiana VP5</name>
    <dbReference type="NCBI Taxonomy" id="1280951"/>
    <lineage>
        <taxon>Bacteria</taxon>
        <taxon>Pseudomonadati</taxon>
        <taxon>Pseudomonadota</taxon>
        <taxon>Alphaproteobacteria</taxon>
        <taxon>Hyphomonadales</taxon>
        <taxon>Hyphomonadaceae</taxon>
        <taxon>Hyphomonas</taxon>
    </lineage>
</organism>
<reference evidence="1 2" key="1">
    <citation type="submission" date="2013-04" db="EMBL/GenBank/DDBJ databases">
        <title>Hyphomonas hirschiana VP5 Genome Sequencing.</title>
        <authorList>
            <person name="Lai Q."/>
            <person name="Shao Z."/>
        </authorList>
    </citation>
    <scope>NUCLEOTIDE SEQUENCE [LARGE SCALE GENOMIC DNA]</scope>
    <source>
        <strain evidence="1 2">VP5</strain>
    </source>
</reference>
<dbReference type="Gene3D" id="2.120.10.30">
    <property type="entry name" value="TolB, C-terminal domain"/>
    <property type="match status" value="1"/>
</dbReference>
<keyword evidence="2" id="KW-1185">Reference proteome</keyword>
<name>A0A059FNG9_9PROT</name>
<protein>
    <submittedName>
        <fullName evidence="1">Uncharacterized protein</fullName>
    </submittedName>
</protein>
<dbReference type="AlphaFoldDB" id="A0A059FNG9"/>
<dbReference type="EMBL" id="ARYI01000010">
    <property type="protein sequence ID" value="KCZ92008.1"/>
    <property type="molecule type" value="Genomic_DNA"/>
</dbReference>
<evidence type="ECO:0000313" key="1">
    <source>
        <dbReference type="EMBL" id="KCZ92008.1"/>
    </source>
</evidence>
<dbReference type="SUPFAM" id="SSF63829">
    <property type="entry name" value="Calcium-dependent phosphotriesterase"/>
    <property type="match status" value="1"/>
</dbReference>
<accession>A0A059FNG9</accession>
<dbReference type="Proteomes" id="UP000025061">
    <property type="component" value="Unassembled WGS sequence"/>
</dbReference>